<feature type="region of interest" description="Disordered" evidence="1">
    <location>
        <begin position="387"/>
        <end position="407"/>
    </location>
</feature>
<feature type="region of interest" description="Disordered" evidence="1">
    <location>
        <begin position="465"/>
        <end position="546"/>
    </location>
</feature>
<feature type="compositionally biased region" description="Basic and acidic residues" evidence="1">
    <location>
        <begin position="474"/>
        <end position="490"/>
    </location>
</feature>
<dbReference type="EMBL" id="CADCTC010000178">
    <property type="protein sequence ID" value="CAA9271707.1"/>
    <property type="molecule type" value="Genomic_DNA"/>
</dbReference>
<reference evidence="2" key="1">
    <citation type="submission" date="2020-02" db="EMBL/GenBank/DDBJ databases">
        <authorList>
            <person name="Meier V. D."/>
        </authorList>
    </citation>
    <scope>NUCLEOTIDE SEQUENCE</scope>
    <source>
        <strain evidence="2">AVDCRST_MAG77</strain>
    </source>
</reference>
<accession>A0A6J4J637</accession>
<evidence type="ECO:0000256" key="1">
    <source>
        <dbReference type="SAM" id="MobiDB-lite"/>
    </source>
</evidence>
<feature type="compositionally biased region" description="Basic and acidic residues" evidence="1">
    <location>
        <begin position="503"/>
        <end position="512"/>
    </location>
</feature>
<name>A0A6J4J637_9CHLR</name>
<sequence length="546" mass="59285">MQGAGSAFQSPQQVKAEWRGAGILLEPAGAGKVDGVELVAPSEGAIERPVSPRDGRHGGTRLRDVHPAERRFSAGGGNQWHAIDGRGYQRRERRGVVDHQADVVRLRVSRHRQPDAATHAVTLAGPPRGGEPLGAVARLIERIERQHVKVGGESLAVSSDEAQRRLVVRGEGSQRLELQPQSSNIGGGHLFAVHPTGAKSQHIAEIDRTQGPARVRLLERVEVQHGVLARLTQSRPGAALQPALDEVGRVSLCETGLDEPQAAARLGQNVELAARPGGVQRGRRIRRQHGVEERTTVVVVEIPRLPRPGEQDRVPRTLQRRYALRDRAVVSALIPAVVAREEGQCPAHQHDAQQWDCETRAAVGGCTRREVDERRPDQQVARLYGLAEQHGGADRQQPGGERGDQHETHCGATWHAERHERDQCSSGQDCGHAVRLRPRRQLTPRVPQRAGYCWDVGHIERREGAADAAGSAGDSERQKDDNAKYAHCRTEPAGGGAARRSGRHDLRQHREQAGVMDQRSGSAEQAVAGPVAGAATPAQRAHVEPA</sequence>
<feature type="compositionally biased region" description="Low complexity" evidence="1">
    <location>
        <begin position="523"/>
        <end position="539"/>
    </location>
</feature>
<organism evidence="2">
    <name type="scientific">uncultured Chloroflexota bacterium</name>
    <dbReference type="NCBI Taxonomy" id="166587"/>
    <lineage>
        <taxon>Bacteria</taxon>
        <taxon>Bacillati</taxon>
        <taxon>Chloroflexota</taxon>
        <taxon>environmental samples</taxon>
    </lineage>
</organism>
<proteinExistence type="predicted"/>
<dbReference type="AlphaFoldDB" id="A0A6J4J637"/>
<evidence type="ECO:0000313" key="2">
    <source>
        <dbReference type="EMBL" id="CAA9271707.1"/>
    </source>
</evidence>
<gene>
    <name evidence="2" type="ORF">AVDCRST_MAG77-3267</name>
</gene>
<protein>
    <submittedName>
        <fullName evidence="2">Uncharacterized protein</fullName>
    </submittedName>
</protein>